<evidence type="ECO:0000313" key="2">
    <source>
        <dbReference type="EMBL" id="HAS8541359.1"/>
    </source>
</evidence>
<reference evidence="2" key="1">
    <citation type="journal article" date="2018" name="Genome Biol.">
        <title>SKESA: strategic k-mer extension for scrupulous assemblies.</title>
        <authorList>
            <person name="Souvorov A."/>
            <person name="Agarwala R."/>
            <person name="Lipman D.J."/>
        </authorList>
    </citation>
    <scope>NUCLEOTIDE SEQUENCE</scope>
    <source>
        <strain evidence="2">BCW_3452</strain>
    </source>
</reference>
<evidence type="ECO:0000256" key="1">
    <source>
        <dbReference type="SAM" id="SignalP"/>
    </source>
</evidence>
<dbReference type="AlphaFoldDB" id="A0A8H9TGB8"/>
<reference evidence="2" key="2">
    <citation type="submission" date="2019-01" db="EMBL/GenBank/DDBJ databases">
        <authorList>
            <consortium name="NCBI Pathogen Detection Project"/>
        </authorList>
    </citation>
    <scope>NUCLEOTIDE SEQUENCE</scope>
    <source>
        <strain evidence="2">BCW_3452</strain>
    </source>
</reference>
<accession>A0A8H9TGB8</accession>
<name>A0A8H9TGB8_VIBVL</name>
<dbReference type="Proteomes" id="UP000863257">
    <property type="component" value="Unassembled WGS sequence"/>
</dbReference>
<feature type="chain" id="PRO_5034621179" evidence="1">
    <location>
        <begin position="24"/>
        <end position="508"/>
    </location>
</feature>
<gene>
    <name evidence="2" type="ORF">I7730_16365</name>
</gene>
<sequence length="508" mass="55322">MKFTRLFLAIGSAFTMVSLPVAAQYTATNFSGAAKIPFDLAKQQISLAAGTTSVAIQQAARDTAATIATTSNESNSAMLSANLKSSIDQVQLAQTSAKLQMGYEAELVANEIASQRAMRPGETKEEIEWVLNYLKTDEIRSKNLAEVLMHAQSLDGIAKVVVQPKADVNDTCKKEEGCGTEKTINPSKIIAFYAEMCTADKSKRVQHEREKQAKVNTDAQSATVFKKAIASDNSQSALSKSLKAQRELSCTPEMVKLGACGSVEKSTYIEKMLKNEIIPNGNTSAINLLTPSSVGGAGYVSLDTQSQKKMADAIAFDALEKSDGGKIGAPDVVYTYRNSTQLKNATFFRDNIINMAAVSNQGVSDRTNPRSADFQARYMSRAASLDLAQSVFNDSIAERTGKKLSRVNLSNLKEGEIIKESDIGAGSLDIANHNIAKGRELVSPENISKLNDMTMKTLLDRMYEVRVEQNEQSFDELLILEKQLLLVSNMLAAEINSPENIEYMKTVR</sequence>
<keyword evidence="1" id="KW-0732">Signal</keyword>
<organism evidence="2">
    <name type="scientific">Vibrio vulnificus</name>
    <dbReference type="NCBI Taxonomy" id="672"/>
    <lineage>
        <taxon>Bacteria</taxon>
        <taxon>Pseudomonadati</taxon>
        <taxon>Pseudomonadota</taxon>
        <taxon>Gammaproteobacteria</taxon>
        <taxon>Vibrionales</taxon>
        <taxon>Vibrionaceae</taxon>
        <taxon>Vibrio</taxon>
    </lineage>
</organism>
<comment type="caution">
    <text evidence="2">The sequence shown here is derived from an EMBL/GenBank/DDBJ whole genome shotgun (WGS) entry which is preliminary data.</text>
</comment>
<protein>
    <submittedName>
        <fullName evidence="2">Uncharacterized protein</fullName>
    </submittedName>
</protein>
<proteinExistence type="predicted"/>
<dbReference type="EMBL" id="DACRBY010000020">
    <property type="protein sequence ID" value="HAS8541359.1"/>
    <property type="molecule type" value="Genomic_DNA"/>
</dbReference>
<feature type="signal peptide" evidence="1">
    <location>
        <begin position="1"/>
        <end position="23"/>
    </location>
</feature>